<protein>
    <submittedName>
        <fullName evidence="1">Uncharacterized protein</fullName>
    </submittedName>
</protein>
<gene>
    <name evidence="1" type="ORF">A2W45_00385</name>
</gene>
<dbReference type="AlphaFoldDB" id="A0A1F5H6Q2"/>
<evidence type="ECO:0000313" key="1">
    <source>
        <dbReference type="EMBL" id="OGD99771.1"/>
    </source>
</evidence>
<evidence type="ECO:0000313" key="2">
    <source>
        <dbReference type="Proteomes" id="UP000178393"/>
    </source>
</evidence>
<dbReference type="EMBL" id="MFBH01000020">
    <property type="protein sequence ID" value="OGD99771.1"/>
    <property type="molecule type" value="Genomic_DNA"/>
</dbReference>
<organism evidence="1 2">
    <name type="scientific">Candidatus Curtissbacteria bacterium RIFCSPHIGHO2_12_41_11</name>
    <dbReference type="NCBI Taxonomy" id="1797718"/>
    <lineage>
        <taxon>Bacteria</taxon>
        <taxon>Candidatus Curtissiibacteriota</taxon>
    </lineage>
</organism>
<accession>A0A1F5H6Q2</accession>
<reference evidence="1 2" key="1">
    <citation type="journal article" date="2016" name="Nat. Commun.">
        <title>Thousands of microbial genomes shed light on interconnected biogeochemical processes in an aquifer system.</title>
        <authorList>
            <person name="Anantharaman K."/>
            <person name="Brown C.T."/>
            <person name="Hug L.A."/>
            <person name="Sharon I."/>
            <person name="Castelle C.J."/>
            <person name="Probst A.J."/>
            <person name="Thomas B.C."/>
            <person name="Singh A."/>
            <person name="Wilkins M.J."/>
            <person name="Karaoz U."/>
            <person name="Brodie E.L."/>
            <person name="Williams K.H."/>
            <person name="Hubbard S.S."/>
            <person name="Banfield J.F."/>
        </authorList>
    </citation>
    <scope>NUCLEOTIDE SEQUENCE [LARGE SCALE GENOMIC DNA]</scope>
</reference>
<comment type="caution">
    <text evidence="1">The sequence shown here is derived from an EMBL/GenBank/DDBJ whole genome shotgun (WGS) entry which is preliminary data.</text>
</comment>
<dbReference type="Proteomes" id="UP000178393">
    <property type="component" value="Unassembled WGS sequence"/>
</dbReference>
<proteinExistence type="predicted"/>
<sequence length="382" mass="43379">MAERATQMSDVRCQMSDVKPILGYDQDFDKKAYKTLSLQQDSFVPQEFTRRKNQLDTRTKHNLETALGERFNLQISQVIYRIEDGRIISEEHDEPFTDVIKRGQRHRQENGSGDVEREKAEVEGFEKVQNILTDPQHQDAKVIIISPRGKTDSMYQHNFFDIYQKEGAQITMTRFASTSSIPEFLEAANQLDPFNNLTKNPKDCDFLKNPLSTYKDYEEIIENLNLDENAMTQNDYQKLTETVAALKLSYLNALYHQRYDEAKKIFIATLNLSDDIILNPGYYPDLRNQILAAPPAELIAAYGWRQPRAVLAGCGLQTNFAGQNPGEFLSALFPYSLLNFAPFARTENADTSDFPCPRCGHIITYGAGISKCPSCHLAATCG</sequence>
<name>A0A1F5H6Q2_9BACT</name>